<dbReference type="Gene3D" id="3.40.50.1820">
    <property type="entry name" value="alpha/beta hydrolase"/>
    <property type="match status" value="1"/>
</dbReference>
<dbReference type="InterPro" id="IPR029058">
    <property type="entry name" value="AB_hydrolase_fold"/>
</dbReference>
<dbReference type="PANTHER" id="PTHR43265">
    <property type="entry name" value="ESTERASE ESTD"/>
    <property type="match status" value="1"/>
</dbReference>
<evidence type="ECO:0000256" key="1">
    <source>
        <dbReference type="SAM" id="Phobius"/>
    </source>
</evidence>
<dbReference type="AlphaFoldDB" id="A0A1G8H377"/>
<name>A0A1G8H377_9FLAO</name>
<accession>A0A1G8H377</accession>
<dbReference type="Proteomes" id="UP000199492">
    <property type="component" value="Unassembled WGS sequence"/>
</dbReference>
<keyword evidence="1" id="KW-0472">Membrane</keyword>
<dbReference type="InterPro" id="IPR022742">
    <property type="entry name" value="Hydrolase_4"/>
</dbReference>
<feature type="transmembrane region" description="Helical" evidence="1">
    <location>
        <begin position="23"/>
        <end position="43"/>
    </location>
</feature>
<dbReference type="GO" id="GO:0052689">
    <property type="term" value="F:carboxylic ester hydrolase activity"/>
    <property type="evidence" value="ECO:0007669"/>
    <property type="project" value="TreeGrafter"/>
</dbReference>
<organism evidence="3 4">
    <name type="scientific">Winogradskyella thalassocola</name>
    <dbReference type="NCBI Taxonomy" id="262004"/>
    <lineage>
        <taxon>Bacteria</taxon>
        <taxon>Pseudomonadati</taxon>
        <taxon>Bacteroidota</taxon>
        <taxon>Flavobacteriia</taxon>
        <taxon>Flavobacteriales</taxon>
        <taxon>Flavobacteriaceae</taxon>
        <taxon>Winogradskyella</taxon>
    </lineage>
</organism>
<dbReference type="SUPFAM" id="SSF53474">
    <property type="entry name" value="alpha/beta-Hydrolases"/>
    <property type="match status" value="1"/>
</dbReference>
<keyword evidence="1" id="KW-0812">Transmembrane</keyword>
<dbReference type="Pfam" id="PF12146">
    <property type="entry name" value="Hydrolase_4"/>
    <property type="match status" value="1"/>
</dbReference>
<sequence length="355" mass="40007">MMYFNDEIQFYALRYFHNRTLNLGIKFETYIEFSLIWINFILLKNLKMKQYLILVLCLISSIGFSQEKTYNEEELSISKWIDGTLLIPKTIDKPNLAIIIAGSGPTNRNGNQNFLKSNSLKKLAEGLTENGIATFRYDKRIVKQIRQNKVAKDILFDDFVSDASDVLNYFKDKGTYNKIYIVGHSQGSLVGMLSAKDKADGFISLAGAGNNIGDVLIEQVTKMAPKLGEETQRVVALLKTGKTTTDYPDALGSLFGPDIQEFMMNWMSYNPTDIIKELKIPILIVNGTKDLQVSVSEAEVLKEANSEAELLIIENMNHVLFEIEGDDLENSKSYNESFRAISPQLINGITAFMKS</sequence>
<evidence type="ECO:0000313" key="3">
    <source>
        <dbReference type="EMBL" id="SDI01001.1"/>
    </source>
</evidence>
<dbReference type="PANTHER" id="PTHR43265:SF1">
    <property type="entry name" value="ESTERASE ESTD"/>
    <property type="match status" value="1"/>
</dbReference>
<dbReference type="STRING" id="262004.SAMN04489796_106113"/>
<protein>
    <recommendedName>
        <fullName evidence="2">Serine aminopeptidase S33 domain-containing protein</fullName>
    </recommendedName>
</protein>
<proteinExistence type="predicted"/>
<gene>
    <name evidence="3" type="ORF">SAMN04489796_106113</name>
</gene>
<evidence type="ECO:0000313" key="4">
    <source>
        <dbReference type="Proteomes" id="UP000199492"/>
    </source>
</evidence>
<keyword evidence="4" id="KW-1185">Reference proteome</keyword>
<reference evidence="4" key="1">
    <citation type="submission" date="2016-10" db="EMBL/GenBank/DDBJ databases">
        <authorList>
            <person name="Varghese N."/>
            <person name="Submissions S."/>
        </authorList>
    </citation>
    <scope>NUCLEOTIDE SEQUENCE [LARGE SCALE GENOMIC DNA]</scope>
    <source>
        <strain evidence="4">DSM 15363</strain>
    </source>
</reference>
<keyword evidence="1" id="KW-1133">Transmembrane helix</keyword>
<evidence type="ECO:0000259" key="2">
    <source>
        <dbReference type="Pfam" id="PF12146"/>
    </source>
</evidence>
<dbReference type="EMBL" id="FNCZ01000006">
    <property type="protein sequence ID" value="SDI01001.1"/>
    <property type="molecule type" value="Genomic_DNA"/>
</dbReference>
<feature type="domain" description="Serine aminopeptidase S33" evidence="2">
    <location>
        <begin position="117"/>
        <end position="210"/>
    </location>
</feature>
<dbReference type="InterPro" id="IPR053145">
    <property type="entry name" value="AB_hydrolase_Est10"/>
</dbReference>